<keyword evidence="2" id="KW-0812">Transmembrane</keyword>
<dbReference type="EMBL" id="LTAN01000002">
    <property type="protein sequence ID" value="OBR13152.1"/>
    <property type="molecule type" value="Genomic_DNA"/>
</dbReference>
<evidence type="ECO:0000256" key="3">
    <source>
        <dbReference type="SAM" id="SignalP"/>
    </source>
</evidence>
<dbReference type="GeneID" id="28860960"/>
<keyword evidence="3" id="KW-0732">Signal</keyword>
<keyword evidence="2" id="KW-0472">Membrane</keyword>
<accession>A0A1B7YMI5</accession>
<protein>
    <recommendedName>
        <fullName evidence="6">Mid2 domain-containing protein</fullName>
    </recommendedName>
</protein>
<evidence type="ECO:0000313" key="5">
    <source>
        <dbReference type="Proteomes" id="UP000092177"/>
    </source>
</evidence>
<feature type="region of interest" description="Disordered" evidence="1">
    <location>
        <begin position="157"/>
        <end position="219"/>
    </location>
</feature>
<feature type="signal peptide" evidence="3">
    <location>
        <begin position="1"/>
        <end position="22"/>
    </location>
</feature>
<keyword evidence="2" id="KW-1133">Transmembrane helix</keyword>
<feature type="chain" id="PRO_5008601782" description="Mid2 domain-containing protein" evidence="3">
    <location>
        <begin position="23"/>
        <end position="327"/>
    </location>
</feature>
<dbReference type="Proteomes" id="UP000092177">
    <property type="component" value="Chromosome 2"/>
</dbReference>
<comment type="caution">
    <text evidence="4">The sequence shown here is derived from an EMBL/GenBank/DDBJ whole genome shotgun (WGS) entry which is preliminary data.</text>
</comment>
<proteinExistence type="predicted"/>
<name>A0A1B7YMI5_COLHI</name>
<reference evidence="5" key="1">
    <citation type="journal article" date="2017" name="BMC Genomics">
        <title>Gapless genome assembly of Colletotrichum higginsianum reveals chromosome structure and association of transposable elements with secondary metabolite gene clusters.</title>
        <authorList>
            <person name="Dallery J.-F."/>
            <person name="Lapalu N."/>
            <person name="Zampounis A."/>
            <person name="Pigne S."/>
            <person name="Luyten I."/>
            <person name="Amselem J."/>
            <person name="Wittenberg A.H.J."/>
            <person name="Zhou S."/>
            <person name="de Queiroz M.V."/>
            <person name="Robin G.P."/>
            <person name="Auger A."/>
            <person name="Hainaut M."/>
            <person name="Henrissat B."/>
            <person name="Kim K.-T."/>
            <person name="Lee Y.-H."/>
            <person name="Lespinet O."/>
            <person name="Schwartz D.C."/>
            <person name="Thon M.R."/>
            <person name="O'Connell R.J."/>
        </authorList>
    </citation>
    <scope>NUCLEOTIDE SEQUENCE [LARGE SCALE GENOMIC DNA]</scope>
    <source>
        <strain evidence="5">IMI 349063</strain>
    </source>
</reference>
<dbReference type="AlphaFoldDB" id="A0A1B7YMI5"/>
<sequence>MMMDRSFSLLFLCLLQITSVVAKCYFPDGNAVPGDFPCDPDADDSPCCHGGLGSACLSNKLCRGPNGNTVRGSCSDESWNSPLCAHYCMSADTGGTDLISCSNVTGIDTSYCCDHAPNCCNSGVGRFDVLPAEPQVWATWNRESSRFLVILQTSSESSTSTSIPSSTTSDVATTASAGPTPTGTIPSTPLTAGGQTRTSVEPVPTAAPTQGEAEKDPGLSTTAKAGIGAGAGAGALLVAALVYLLLKIRSNKKALQAQQAQQEAHRWPGMYHEPPVGPVYYNNGLPENWAPPRSTEVKTPPVFNGSYEMDARPAERHWARVELPTNP</sequence>
<gene>
    <name evidence="4" type="ORF">CH63R_01878</name>
</gene>
<dbReference type="KEGG" id="chig:CH63R_01878"/>
<evidence type="ECO:0000313" key="4">
    <source>
        <dbReference type="EMBL" id="OBR13152.1"/>
    </source>
</evidence>
<dbReference type="VEuPathDB" id="FungiDB:CH63R_01878"/>
<evidence type="ECO:0008006" key="6">
    <source>
        <dbReference type="Google" id="ProtNLM"/>
    </source>
</evidence>
<organism evidence="4 5">
    <name type="scientific">Colletotrichum higginsianum (strain IMI 349063)</name>
    <name type="common">Crucifer anthracnose fungus</name>
    <dbReference type="NCBI Taxonomy" id="759273"/>
    <lineage>
        <taxon>Eukaryota</taxon>
        <taxon>Fungi</taxon>
        <taxon>Dikarya</taxon>
        <taxon>Ascomycota</taxon>
        <taxon>Pezizomycotina</taxon>
        <taxon>Sordariomycetes</taxon>
        <taxon>Hypocreomycetidae</taxon>
        <taxon>Glomerellales</taxon>
        <taxon>Glomerellaceae</taxon>
        <taxon>Colletotrichum</taxon>
        <taxon>Colletotrichum destructivum species complex</taxon>
    </lineage>
</organism>
<evidence type="ECO:0000256" key="1">
    <source>
        <dbReference type="SAM" id="MobiDB-lite"/>
    </source>
</evidence>
<evidence type="ECO:0000256" key="2">
    <source>
        <dbReference type="SAM" id="Phobius"/>
    </source>
</evidence>
<feature type="compositionally biased region" description="Low complexity" evidence="1">
    <location>
        <begin position="157"/>
        <end position="191"/>
    </location>
</feature>
<dbReference type="RefSeq" id="XP_018161669.1">
    <property type="nucleotide sequence ID" value="XM_018296853.1"/>
</dbReference>
<keyword evidence="5" id="KW-1185">Reference proteome</keyword>
<dbReference type="OrthoDB" id="4848027at2759"/>
<feature type="transmembrane region" description="Helical" evidence="2">
    <location>
        <begin position="225"/>
        <end position="246"/>
    </location>
</feature>